<gene>
    <name evidence="1" type="ORF">Q767_00255</name>
</gene>
<reference evidence="1 2" key="2">
    <citation type="journal article" date="2015" name="Stand. Genomic Sci.">
        <title>High quality draft genomic sequence of Flavobacterium enshiense DK69(T) and comparison among Flavobacterium genomes.</title>
        <authorList>
            <person name="Zeng Z."/>
            <person name="Chen C."/>
            <person name="Du H."/>
            <person name="Wang G."/>
            <person name="Li M."/>
        </authorList>
    </citation>
    <scope>NUCLEOTIDE SEQUENCE [LARGE SCALE GENOMIC DNA]</scope>
    <source>
        <strain evidence="1 2">DK69</strain>
    </source>
</reference>
<keyword evidence="2" id="KW-1185">Reference proteome</keyword>
<dbReference type="Proteomes" id="UP000030149">
    <property type="component" value="Unassembled WGS sequence"/>
</dbReference>
<reference evidence="2" key="1">
    <citation type="submission" date="2013-09" db="EMBL/GenBank/DDBJ databases">
        <authorList>
            <person name="Zeng Z."/>
            <person name="Chen C."/>
        </authorList>
    </citation>
    <scope>NUCLEOTIDE SEQUENCE [LARGE SCALE GENOMIC DNA]</scope>
    <source>
        <strain evidence="2">DK69</strain>
    </source>
</reference>
<organism evidence="1 2">
    <name type="scientific">Flavobacterium enshiense DK69</name>
    <dbReference type="NCBI Taxonomy" id="1107311"/>
    <lineage>
        <taxon>Bacteria</taxon>
        <taxon>Pseudomonadati</taxon>
        <taxon>Bacteroidota</taxon>
        <taxon>Flavobacteriia</taxon>
        <taxon>Flavobacteriales</taxon>
        <taxon>Flavobacteriaceae</taxon>
        <taxon>Flavobacterium</taxon>
    </lineage>
</organism>
<evidence type="ECO:0008006" key="3">
    <source>
        <dbReference type="Google" id="ProtNLM"/>
    </source>
</evidence>
<evidence type="ECO:0000313" key="1">
    <source>
        <dbReference type="EMBL" id="KGO97072.1"/>
    </source>
</evidence>
<accession>A0A0A2MWJ8</accession>
<name>A0A0A2MWJ8_9FLAO</name>
<dbReference type="PATRIC" id="fig|1107311.5.peg.50"/>
<dbReference type="OrthoDB" id="9985821at2"/>
<sequence length="142" mass="16834">MKNNTKIKTISFIIMILPLICLAQSDKDYIFGKRWYAIKAFYGAPGEQKTTDFICEESTIIDNHPYLFYIDINSSGSIQTDRQFQFKKPLYCRIENFKLSMYFSYDADDKIQFDIKERTDDLLQLEGPNKEMYFLVSDNKRK</sequence>
<dbReference type="RefSeq" id="WP_035629533.1">
    <property type="nucleotide sequence ID" value="NZ_AVCS01000016.1"/>
</dbReference>
<dbReference type="EMBL" id="JRLZ01000001">
    <property type="protein sequence ID" value="KGO97072.1"/>
    <property type="molecule type" value="Genomic_DNA"/>
</dbReference>
<proteinExistence type="predicted"/>
<dbReference type="AlphaFoldDB" id="A0A0A2MWJ8"/>
<evidence type="ECO:0000313" key="2">
    <source>
        <dbReference type="Proteomes" id="UP000030149"/>
    </source>
</evidence>
<protein>
    <recommendedName>
        <fullName evidence="3">Lipocalin-like domain-containing protein</fullName>
    </recommendedName>
</protein>
<comment type="caution">
    <text evidence="1">The sequence shown here is derived from an EMBL/GenBank/DDBJ whole genome shotgun (WGS) entry which is preliminary data.</text>
</comment>